<feature type="transmembrane region" description="Helical" evidence="9">
    <location>
        <begin position="146"/>
        <end position="163"/>
    </location>
</feature>
<evidence type="ECO:0000256" key="9">
    <source>
        <dbReference type="SAM" id="Phobius"/>
    </source>
</evidence>
<feature type="transmembrane region" description="Helical" evidence="9">
    <location>
        <begin position="116"/>
        <end position="134"/>
    </location>
</feature>
<dbReference type="GO" id="GO:0016811">
    <property type="term" value="F:hydrolase activity, acting on carbon-nitrogen (but not peptide) bonds, in linear amides"/>
    <property type="evidence" value="ECO:0007669"/>
    <property type="project" value="InterPro"/>
</dbReference>
<dbReference type="GO" id="GO:0006914">
    <property type="term" value="P:autophagy"/>
    <property type="evidence" value="ECO:0007669"/>
    <property type="project" value="InterPro"/>
</dbReference>
<feature type="binding site" evidence="8">
    <location>
        <position position="238"/>
    </location>
    <ligand>
        <name>Zn(2+)</name>
        <dbReference type="ChEBI" id="CHEBI:29105"/>
        <note>catalytic</note>
    </ligand>
</feature>
<dbReference type="PANTHER" id="PTHR46852:SF1">
    <property type="entry name" value="ALKALINE PHYTOCERAMIDASE FAMILY PROTEIN, EXPRESSED"/>
    <property type="match status" value="1"/>
</dbReference>
<evidence type="ECO:0000256" key="1">
    <source>
        <dbReference type="ARBA" id="ARBA00004141"/>
    </source>
</evidence>
<accession>A0A7S0EL21</accession>
<name>A0A7S0EL21_9EUKA</name>
<feature type="binding site" evidence="7">
    <location>
        <position position="39"/>
    </location>
    <ligand>
        <name>Ca(2+)</name>
        <dbReference type="ChEBI" id="CHEBI:29108"/>
    </ligand>
</feature>
<dbReference type="AlphaFoldDB" id="A0A7S0EL21"/>
<feature type="binding site" evidence="7">
    <location>
        <position position="42"/>
    </location>
    <ligand>
        <name>Ca(2+)</name>
        <dbReference type="ChEBI" id="CHEBI:29108"/>
    </ligand>
</feature>
<evidence type="ECO:0000313" key="10">
    <source>
        <dbReference type="EMBL" id="CAD8486999.1"/>
    </source>
</evidence>
<dbReference type="Pfam" id="PF05875">
    <property type="entry name" value="Ceramidase"/>
    <property type="match status" value="1"/>
</dbReference>
<proteinExistence type="inferred from homology"/>
<dbReference type="GO" id="GO:0046872">
    <property type="term" value="F:metal ion binding"/>
    <property type="evidence" value="ECO:0007669"/>
    <property type="project" value="UniProtKB-KW"/>
</dbReference>
<keyword evidence="7" id="KW-0479">Metal-binding</keyword>
<keyword evidence="6 9" id="KW-0472">Membrane</keyword>
<dbReference type="GO" id="GO:0016020">
    <property type="term" value="C:membrane"/>
    <property type="evidence" value="ECO:0007669"/>
    <property type="project" value="UniProtKB-SubCell"/>
</dbReference>
<reference evidence="10" key="1">
    <citation type="submission" date="2021-01" db="EMBL/GenBank/DDBJ databases">
        <authorList>
            <person name="Corre E."/>
            <person name="Pelletier E."/>
            <person name="Niang G."/>
            <person name="Scheremetjew M."/>
            <person name="Finn R."/>
            <person name="Kale V."/>
            <person name="Holt S."/>
            <person name="Cochrane G."/>
            <person name="Meng A."/>
            <person name="Brown T."/>
            <person name="Cohen L."/>
        </authorList>
    </citation>
    <scope>NUCLEOTIDE SEQUENCE</scope>
    <source>
        <strain evidence="10">CCMP1374</strain>
    </source>
</reference>
<feature type="transmembrane region" description="Helical" evidence="9">
    <location>
        <begin position="169"/>
        <end position="191"/>
    </location>
</feature>
<keyword evidence="8" id="KW-0862">Zinc</keyword>
<evidence type="ECO:0000256" key="5">
    <source>
        <dbReference type="ARBA" id="ARBA00022989"/>
    </source>
</evidence>
<keyword evidence="3 9" id="KW-0812">Transmembrane</keyword>
<dbReference type="GO" id="GO:0006672">
    <property type="term" value="P:ceramide metabolic process"/>
    <property type="evidence" value="ECO:0007669"/>
    <property type="project" value="InterPro"/>
</dbReference>
<keyword evidence="7" id="KW-0106">Calcium</keyword>
<dbReference type="PANTHER" id="PTHR46852">
    <property type="entry name" value="ALKALINE CERAMIDASE"/>
    <property type="match status" value="1"/>
</dbReference>
<sequence>MAPVQIVHNGGPMLVFEPAETYLLENKAGYWGPVTSSIDWCERNYVVSFFVGEWWSTLSNSLAIVLALWGMCVALRHGYELRFVATYANIALVGVGSVAFHGTLTHIGQQGDETPMIFSAACWMVVIWFMDPTYEARHPGLFRRCAWVAVVLCCVFACTHYVYRGTTSFQIFFGAMLTSSLPGVVAQWRRCTNAAALRFGRTYYLLTIVVALTLWLCDQHFCVHLHSLPGGLHNPQFHAWWHGIMGVHSYLGPTFMVYQRLVYLGRKPRLCYLLGVLPYVVPGPA</sequence>
<evidence type="ECO:0000256" key="8">
    <source>
        <dbReference type="PIRSR" id="PIRSR608901-2"/>
    </source>
</evidence>
<comment type="cofactor">
    <cofactor evidence="8">
        <name>Zn(2+)</name>
        <dbReference type="ChEBI" id="CHEBI:29105"/>
    </cofactor>
</comment>
<feature type="binding site" evidence="8">
    <location>
        <position position="242"/>
    </location>
    <ligand>
        <name>Zn(2+)</name>
        <dbReference type="ChEBI" id="CHEBI:29105"/>
        <note>catalytic</note>
    </ligand>
</feature>
<feature type="binding site" evidence="8">
    <location>
        <position position="101"/>
    </location>
    <ligand>
        <name>Zn(2+)</name>
        <dbReference type="ChEBI" id="CHEBI:29105"/>
        <note>catalytic</note>
    </ligand>
</feature>
<feature type="transmembrane region" description="Helical" evidence="9">
    <location>
        <begin position="239"/>
        <end position="258"/>
    </location>
</feature>
<evidence type="ECO:0008006" key="11">
    <source>
        <dbReference type="Google" id="ProtNLM"/>
    </source>
</evidence>
<keyword evidence="4" id="KW-0378">Hydrolase</keyword>
<dbReference type="GO" id="GO:0009651">
    <property type="term" value="P:response to salt stress"/>
    <property type="evidence" value="ECO:0007669"/>
    <property type="project" value="InterPro"/>
</dbReference>
<feature type="binding site" evidence="7">
    <location>
        <position position="44"/>
    </location>
    <ligand>
        <name>Ca(2+)</name>
        <dbReference type="ChEBI" id="CHEBI:29108"/>
    </ligand>
</feature>
<keyword evidence="5 9" id="KW-1133">Transmembrane helix</keyword>
<feature type="transmembrane region" description="Helical" evidence="9">
    <location>
        <begin position="54"/>
        <end position="75"/>
    </location>
</feature>
<evidence type="ECO:0000256" key="6">
    <source>
        <dbReference type="ARBA" id="ARBA00023136"/>
    </source>
</evidence>
<dbReference type="InterPro" id="IPR044219">
    <property type="entry name" value="ACER_plant"/>
</dbReference>
<evidence type="ECO:0000256" key="7">
    <source>
        <dbReference type="PIRSR" id="PIRSR608901-1"/>
    </source>
</evidence>
<protein>
    <recommendedName>
        <fullName evidence="11">Alkaline ceramidase</fullName>
    </recommendedName>
</protein>
<evidence type="ECO:0000256" key="2">
    <source>
        <dbReference type="ARBA" id="ARBA00009780"/>
    </source>
</evidence>
<comment type="similarity">
    <text evidence="2">Belongs to the alkaline ceramidase family.</text>
</comment>
<feature type="binding site" evidence="7">
    <location>
        <position position="53"/>
    </location>
    <ligand>
        <name>Ca(2+)</name>
        <dbReference type="ChEBI" id="CHEBI:29108"/>
    </ligand>
</feature>
<dbReference type="EMBL" id="HBEP01016978">
    <property type="protein sequence ID" value="CAD8486999.1"/>
    <property type="molecule type" value="Transcribed_RNA"/>
</dbReference>
<organism evidence="10">
    <name type="scientific">Phaeocystis antarctica</name>
    <dbReference type="NCBI Taxonomy" id="33657"/>
    <lineage>
        <taxon>Eukaryota</taxon>
        <taxon>Haptista</taxon>
        <taxon>Haptophyta</taxon>
        <taxon>Prymnesiophyceae</taxon>
        <taxon>Phaeocystales</taxon>
        <taxon>Phaeocystaceae</taxon>
        <taxon>Phaeocystis</taxon>
    </lineage>
</organism>
<dbReference type="GO" id="GO:0098542">
    <property type="term" value="P:defense response to other organism"/>
    <property type="evidence" value="ECO:0007669"/>
    <property type="project" value="InterPro"/>
</dbReference>
<feature type="transmembrane region" description="Helical" evidence="9">
    <location>
        <begin position="87"/>
        <end position="104"/>
    </location>
</feature>
<comment type="subcellular location">
    <subcellularLocation>
        <location evidence="1">Membrane</location>
        <topology evidence="1">Multi-pass membrane protein</topology>
    </subcellularLocation>
</comment>
<evidence type="ECO:0000256" key="3">
    <source>
        <dbReference type="ARBA" id="ARBA00022692"/>
    </source>
</evidence>
<feature type="transmembrane region" description="Helical" evidence="9">
    <location>
        <begin position="203"/>
        <end position="227"/>
    </location>
</feature>
<dbReference type="InterPro" id="IPR008901">
    <property type="entry name" value="ACER"/>
</dbReference>
<evidence type="ECO:0000256" key="4">
    <source>
        <dbReference type="ARBA" id="ARBA00022801"/>
    </source>
</evidence>
<feature type="binding site" evidence="7">
    <location>
        <position position="40"/>
    </location>
    <ligand>
        <name>Ca(2+)</name>
        <dbReference type="ChEBI" id="CHEBI:29108"/>
    </ligand>
</feature>
<gene>
    <name evidence="10" type="ORF">PANT1444_LOCUS9603</name>
</gene>